<feature type="compositionally biased region" description="Polar residues" evidence="1">
    <location>
        <begin position="221"/>
        <end position="230"/>
    </location>
</feature>
<dbReference type="STRING" id="436010.A0A166NMS3"/>
<feature type="region of interest" description="Disordered" evidence="1">
    <location>
        <begin position="171"/>
        <end position="208"/>
    </location>
</feature>
<dbReference type="PANTHER" id="PTHR42871:SF1">
    <property type="entry name" value="CITRATE SYNTHASE"/>
    <property type="match status" value="1"/>
</dbReference>
<feature type="compositionally biased region" description="Polar residues" evidence="1">
    <location>
        <begin position="173"/>
        <end position="183"/>
    </location>
</feature>
<dbReference type="Proteomes" id="UP000076532">
    <property type="component" value="Unassembled WGS sequence"/>
</dbReference>
<evidence type="ECO:0000256" key="1">
    <source>
        <dbReference type="SAM" id="MobiDB-lite"/>
    </source>
</evidence>
<dbReference type="Gene3D" id="1.10.580.10">
    <property type="entry name" value="Citrate Synthase, domain 1"/>
    <property type="match status" value="1"/>
</dbReference>
<dbReference type="InterPro" id="IPR016142">
    <property type="entry name" value="Citrate_synth-like_lrg_a-sub"/>
</dbReference>
<dbReference type="AlphaFoldDB" id="A0A166NMS3"/>
<keyword evidence="3" id="KW-1185">Reference proteome</keyword>
<organism evidence="2 3">
    <name type="scientific">Athelia psychrophila</name>
    <dbReference type="NCBI Taxonomy" id="1759441"/>
    <lineage>
        <taxon>Eukaryota</taxon>
        <taxon>Fungi</taxon>
        <taxon>Dikarya</taxon>
        <taxon>Basidiomycota</taxon>
        <taxon>Agaricomycotina</taxon>
        <taxon>Agaricomycetes</taxon>
        <taxon>Agaricomycetidae</taxon>
        <taxon>Atheliales</taxon>
        <taxon>Atheliaceae</taxon>
        <taxon>Athelia</taxon>
    </lineage>
</organism>
<accession>A0A166NMS3</accession>
<protein>
    <submittedName>
        <fullName evidence="2">Uncharacterized protein</fullName>
    </submittedName>
</protein>
<dbReference type="EMBL" id="KV417522">
    <property type="protein sequence ID" value="KZP25184.1"/>
    <property type="molecule type" value="Genomic_DNA"/>
</dbReference>
<feature type="region of interest" description="Disordered" evidence="1">
    <location>
        <begin position="81"/>
        <end position="125"/>
    </location>
</feature>
<feature type="compositionally biased region" description="Low complexity" evidence="1">
    <location>
        <begin position="483"/>
        <end position="504"/>
    </location>
</feature>
<sequence length="549" mass="59770">MYMKFMLANLSVVVFDINESKGTSDYINELMCAALVIAAVVQDRTIHSRPKIFTWQESRVGTFAMEAVNSRPRAEAYRNARREAASSDGGAGKGRFKPSKFFGNTAKPAPSIKSETTGQASKHEDRVRLLFTKLKATTLTGHHPPPPNPETRNYWQSAKIARGQQPNLLLVTNPANLSPSRATTHPRPLDPPSNPETRSNGKDSRVDNIIPLVTDKLTSKTVSNSCVASPSPSPLPTRQQHPHNRLTALSASTAVGEREENEIPEDLRVADHGLSNTPVIQSRITMGRQRLAAQSTQLESAYLLIHGALPSRDRYKTWVREVIHHSVVYSDAEDFFRSFRYDAHPKVIPTSAFAYLGTYYADANSSLRGRMSPPMAPPPPCTHVQKIFRLTGKATTLAATTYCVRHGRDFVVPPTGAGELQAVPGAGEAVGRAARGPRAECVPDDGVAEGELFGGSVFGSSATPATEGIQISRHYEGAKLTHASRATPNPAPRNARCPARTPPAVSSGGLVRREGTFEAVITRSKRTVMGLREPKEDVDERPCLLPGRR</sequence>
<name>A0A166NMS3_9AGAM</name>
<evidence type="ECO:0000313" key="3">
    <source>
        <dbReference type="Proteomes" id="UP000076532"/>
    </source>
</evidence>
<dbReference type="InterPro" id="IPR002020">
    <property type="entry name" value="Citrate_synthase"/>
</dbReference>
<dbReference type="Pfam" id="PF00285">
    <property type="entry name" value="Citrate_synt"/>
    <property type="match status" value="1"/>
</dbReference>
<dbReference type="GO" id="GO:0046912">
    <property type="term" value="F:acyltransferase activity, acyl groups converted into alkyl on transfer"/>
    <property type="evidence" value="ECO:0007669"/>
    <property type="project" value="InterPro"/>
</dbReference>
<gene>
    <name evidence="2" type="ORF">FIBSPDRAFT_929444</name>
</gene>
<feature type="region of interest" description="Disordered" evidence="1">
    <location>
        <begin position="483"/>
        <end position="509"/>
    </location>
</feature>
<evidence type="ECO:0000313" key="2">
    <source>
        <dbReference type="EMBL" id="KZP25184.1"/>
    </source>
</evidence>
<dbReference type="PANTHER" id="PTHR42871">
    <property type="entry name" value="CITRATE SYNTHASE"/>
    <property type="match status" value="1"/>
</dbReference>
<reference evidence="2 3" key="1">
    <citation type="journal article" date="2016" name="Mol. Biol. Evol.">
        <title>Comparative Genomics of Early-Diverging Mushroom-Forming Fungi Provides Insights into the Origins of Lignocellulose Decay Capabilities.</title>
        <authorList>
            <person name="Nagy L.G."/>
            <person name="Riley R."/>
            <person name="Tritt A."/>
            <person name="Adam C."/>
            <person name="Daum C."/>
            <person name="Floudas D."/>
            <person name="Sun H."/>
            <person name="Yadav J.S."/>
            <person name="Pangilinan J."/>
            <person name="Larsson K.H."/>
            <person name="Matsuura K."/>
            <person name="Barry K."/>
            <person name="Labutti K."/>
            <person name="Kuo R."/>
            <person name="Ohm R.A."/>
            <person name="Bhattacharya S.S."/>
            <person name="Shirouzu T."/>
            <person name="Yoshinaga Y."/>
            <person name="Martin F.M."/>
            <person name="Grigoriev I.V."/>
            <person name="Hibbett D.S."/>
        </authorList>
    </citation>
    <scope>NUCLEOTIDE SEQUENCE [LARGE SCALE GENOMIC DNA]</scope>
    <source>
        <strain evidence="2 3">CBS 109695</strain>
    </source>
</reference>
<dbReference type="SUPFAM" id="SSF48256">
    <property type="entry name" value="Citrate synthase"/>
    <property type="match status" value="1"/>
</dbReference>
<dbReference type="OrthoDB" id="435022at2759"/>
<proteinExistence type="predicted"/>
<dbReference type="InterPro" id="IPR036969">
    <property type="entry name" value="Citrate_synthase_sf"/>
</dbReference>
<feature type="region of interest" description="Disordered" evidence="1">
    <location>
        <begin position="221"/>
        <end position="244"/>
    </location>
</feature>